<comment type="caution">
    <text evidence="2">The sequence shown here is derived from an EMBL/GenBank/DDBJ whole genome shotgun (WGS) entry which is preliminary data.</text>
</comment>
<proteinExistence type="predicted"/>
<sequence length="408" mass="43809">MKSVRFNLASVALAILTGVTSVAASAATTVATQQNRTVVFNESVGLDGIAQVKGRIGVVGTTGNTITDSLLGQNVTNAASVFSVQPISLSSASLSTVEIQSLAQSWFANRISALSNQVVAHLNSVGADSAWLDYQQTVKSKGKTKYIVFSVSILKSGKMTWSGVNVVDSAPTTVYTVYTNKTVAAGLPQNWQYPDAGTLKYDTRNLNFLVVTPQTVIQTNGAYDEPASGVSAITDPDAGLKCLIDSQSSPNCPTAFPDVKKLIKTTDSIRTVVDYVRKVQPDYTQQPDGTQAAKMAIDIYERTIQLPACCCQDTGQTYINRQRYGFSLITIIDRYLVNADGSYVLVNRYSGHSVSPTIDQTKSVAITRAQFGLLPGQIINPEDGKMDLVDVSTYPLGMIVNLAPITYR</sequence>
<evidence type="ECO:0000256" key="1">
    <source>
        <dbReference type="SAM" id="SignalP"/>
    </source>
</evidence>
<dbReference type="Proteomes" id="UP001515641">
    <property type="component" value="Unassembled WGS sequence"/>
</dbReference>
<evidence type="ECO:0000313" key="3">
    <source>
        <dbReference type="Proteomes" id="UP001515641"/>
    </source>
</evidence>
<keyword evidence="1" id="KW-0732">Signal</keyword>
<dbReference type="EMBL" id="JAAOMA010000004">
    <property type="protein sequence ID" value="NHR04552.1"/>
    <property type="molecule type" value="Genomic_DNA"/>
</dbReference>
<dbReference type="RefSeq" id="WP_166451062.1">
    <property type="nucleotide sequence ID" value="NZ_JAAOMA010000004.1"/>
</dbReference>
<evidence type="ECO:0000313" key="2">
    <source>
        <dbReference type="EMBL" id="NHR04552.1"/>
    </source>
</evidence>
<feature type="signal peptide" evidence="1">
    <location>
        <begin position="1"/>
        <end position="26"/>
    </location>
</feature>
<protein>
    <submittedName>
        <fullName evidence="2">Uncharacterized protein</fullName>
    </submittedName>
</protein>
<reference evidence="2 3" key="1">
    <citation type="submission" date="2020-03" db="EMBL/GenBank/DDBJ databases">
        <title>Draft genome sequence of environmentally isolated cultures.</title>
        <authorList>
            <person name="Wilson H.S."/>
            <person name="De Leon M.E."/>
        </authorList>
    </citation>
    <scope>NUCLEOTIDE SEQUENCE [LARGE SCALE GENOMIC DNA]</scope>
    <source>
        <strain evidence="2 3">HSC-31F16</strain>
    </source>
</reference>
<accession>A0ABX0KYC3</accession>
<name>A0ABX0KYC3_9NEIS</name>
<keyword evidence="3" id="KW-1185">Reference proteome</keyword>
<feature type="chain" id="PRO_5045735416" evidence="1">
    <location>
        <begin position="27"/>
        <end position="408"/>
    </location>
</feature>
<gene>
    <name evidence="2" type="ORF">HA052_05015</name>
</gene>
<organism evidence="2 3">
    <name type="scientific">Chromobacterium fluminis</name>
    <dbReference type="NCBI Taxonomy" id="3044269"/>
    <lineage>
        <taxon>Bacteria</taxon>
        <taxon>Pseudomonadati</taxon>
        <taxon>Pseudomonadota</taxon>
        <taxon>Betaproteobacteria</taxon>
        <taxon>Neisseriales</taxon>
        <taxon>Chromobacteriaceae</taxon>
        <taxon>Chromobacterium</taxon>
    </lineage>
</organism>